<reference evidence="1 3" key="2">
    <citation type="journal article" date="2014" name="BMC Genomics">
        <title>An improved genome release (version Mt4.0) for the model legume Medicago truncatula.</title>
        <authorList>
            <person name="Tang H."/>
            <person name="Krishnakumar V."/>
            <person name="Bidwell S."/>
            <person name="Rosen B."/>
            <person name="Chan A."/>
            <person name="Zhou S."/>
            <person name="Gentzbittel L."/>
            <person name="Childs K.L."/>
            <person name="Yandell M."/>
            <person name="Gundlach H."/>
            <person name="Mayer K.F."/>
            <person name="Schwartz D.C."/>
            <person name="Town C.D."/>
        </authorList>
    </citation>
    <scope>GENOME REANNOTATION</scope>
    <source>
        <strain evidence="1">A17</strain>
        <strain evidence="2 3">cv. Jemalong A17</strain>
    </source>
</reference>
<gene>
    <name evidence="1" type="ordered locus">MTR_5g058595</name>
</gene>
<reference evidence="1 3" key="1">
    <citation type="journal article" date="2011" name="Nature">
        <title>The Medicago genome provides insight into the evolution of rhizobial symbioses.</title>
        <authorList>
            <person name="Young N.D."/>
            <person name="Debelle F."/>
            <person name="Oldroyd G.E."/>
            <person name="Geurts R."/>
            <person name="Cannon S.B."/>
            <person name="Udvardi M.K."/>
            <person name="Benedito V.A."/>
            <person name="Mayer K.F."/>
            <person name="Gouzy J."/>
            <person name="Schoof H."/>
            <person name="Van de Peer Y."/>
            <person name="Proost S."/>
            <person name="Cook D.R."/>
            <person name="Meyers B.C."/>
            <person name="Spannagl M."/>
            <person name="Cheung F."/>
            <person name="De Mita S."/>
            <person name="Krishnakumar V."/>
            <person name="Gundlach H."/>
            <person name="Zhou S."/>
            <person name="Mudge J."/>
            <person name="Bharti A.K."/>
            <person name="Murray J.D."/>
            <person name="Naoumkina M.A."/>
            <person name="Rosen B."/>
            <person name="Silverstein K.A."/>
            <person name="Tang H."/>
            <person name="Rombauts S."/>
            <person name="Zhao P.X."/>
            <person name="Zhou P."/>
            <person name="Barbe V."/>
            <person name="Bardou P."/>
            <person name="Bechner M."/>
            <person name="Bellec A."/>
            <person name="Berger A."/>
            <person name="Berges H."/>
            <person name="Bidwell S."/>
            <person name="Bisseling T."/>
            <person name="Choisne N."/>
            <person name="Couloux A."/>
            <person name="Denny R."/>
            <person name="Deshpande S."/>
            <person name="Dai X."/>
            <person name="Doyle J.J."/>
            <person name="Dudez A.M."/>
            <person name="Farmer A.D."/>
            <person name="Fouteau S."/>
            <person name="Franken C."/>
            <person name="Gibelin C."/>
            <person name="Gish J."/>
            <person name="Goldstein S."/>
            <person name="Gonzalez A.J."/>
            <person name="Green P.J."/>
            <person name="Hallab A."/>
            <person name="Hartog M."/>
            <person name="Hua A."/>
            <person name="Humphray S.J."/>
            <person name="Jeong D.H."/>
            <person name="Jing Y."/>
            <person name="Jocker A."/>
            <person name="Kenton S.M."/>
            <person name="Kim D.J."/>
            <person name="Klee K."/>
            <person name="Lai H."/>
            <person name="Lang C."/>
            <person name="Lin S."/>
            <person name="Macmil S.L."/>
            <person name="Magdelenat G."/>
            <person name="Matthews L."/>
            <person name="McCorrison J."/>
            <person name="Monaghan E.L."/>
            <person name="Mun J.H."/>
            <person name="Najar F.Z."/>
            <person name="Nicholson C."/>
            <person name="Noirot C."/>
            <person name="O'Bleness M."/>
            <person name="Paule C.R."/>
            <person name="Poulain J."/>
            <person name="Prion F."/>
            <person name="Qin B."/>
            <person name="Qu C."/>
            <person name="Retzel E.F."/>
            <person name="Riddle C."/>
            <person name="Sallet E."/>
            <person name="Samain S."/>
            <person name="Samson N."/>
            <person name="Sanders I."/>
            <person name="Saurat O."/>
            <person name="Scarpelli C."/>
            <person name="Schiex T."/>
            <person name="Segurens B."/>
            <person name="Severin A.J."/>
            <person name="Sherrier D.J."/>
            <person name="Shi R."/>
            <person name="Sims S."/>
            <person name="Singer S.R."/>
            <person name="Sinharoy S."/>
            <person name="Sterck L."/>
            <person name="Viollet A."/>
            <person name="Wang B.B."/>
            <person name="Wang K."/>
            <person name="Wang M."/>
            <person name="Wang X."/>
            <person name="Warfsmann J."/>
            <person name="Weissenbach J."/>
            <person name="White D.D."/>
            <person name="White J.D."/>
            <person name="Wiley G.B."/>
            <person name="Wincker P."/>
            <person name="Xing Y."/>
            <person name="Yang L."/>
            <person name="Yao Z."/>
            <person name="Ying F."/>
            <person name="Zhai J."/>
            <person name="Zhou L."/>
            <person name="Zuber A."/>
            <person name="Denarie J."/>
            <person name="Dixon R.A."/>
            <person name="May G.D."/>
            <person name="Schwartz D.C."/>
            <person name="Rogers J."/>
            <person name="Quetier F."/>
            <person name="Town C.D."/>
            <person name="Roe B.A."/>
        </authorList>
    </citation>
    <scope>NUCLEOTIDE SEQUENCE [LARGE SCALE GENOMIC DNA]</scope>
    <source>
        <strain evidence="1">A17</strain>
        <strain evidence="2 3">cv. Jemalong A17</strain>
    </source>
</reference>
<reference evidence="2" key="3">
    <citation type="submission" date="2015-04" db="UniProtKB">
        <authorList>
            <consortium name="EnsemblPlants"/>
        </authorList>
    </citation>
    <scope>IDENTIFICATION</scope>
    <source>
        <strain evidence="2">cv. Jemalong A17</strain>
    </source>
</reference>
<protein>
    <submittedName>
        <fullName evidence="1 2">Uncharacterized protein</fullName>
    </submittedName>
</protein>
<proteinExistence type="predicted"/>
<evidence type="ECO:0000313" key="3">
    <source>
        <dbReference type="Proteomes" id="UP000002051"/>
    </source>
</evidence>
<name>A0A072UED3_MEDTR</name>
<accession>A0A072UED3</accession>
<dbReference type="EMBL" id="CM001221">
    <property type="protein sequence ID" value="KEH28012.1"/>
    <property type="molecule type" value="Genomic_DNA"/>
</dbReference>
<sequence>MRHPGEQKSLPEEVEETSMKLECTLTEEMRFQEKMEFHNRGAHALFCAMFFQFHLNLHMKQSLLILASL</sequence>
<dbReference type="HOGENOM" id="CLU_2779695_0_0_1"/>
<evidence type="ECO:0000313" key="2">
    <source>
        <dbReference type="EnsemblPlants" id="KEH28012"/>
    </source>
</evidence>
<evidence type="ECO:0000313" key="1">
    <source>
        <dbReference type="EMBL" id="KEH28012.1"/>
    </source>
</evidence>
<keyword evidence="3" id="KW-1185">Reference proteome</keyword>
<dbReference type="EnsemblPlants" id="KEH28012">
    <property type="protein sequence ID" value="KEH28012"/>
    <property type="gene ID" value="MTR_5g058595"/>
</dbReference>
<dbReference type="AlphaFoldDB" id="A0A072UED3"/>
<dbReference type="Proteomes" id="UP000002051">
    <property type="component" value="Chromosome 5"/>
</dbReference>
<organism evidence="1 3">
    <name type="scientific">Medicago truncatula</name>
    <name type="common">Barrel medic</name>
    <name type="synonym">Medicago tribuloides</name>
    <dbReference type="NCBI Taxonomy" id="3880"/>
    <lineage>
        <taxon>Eukaryota</taxon>
        <taxon>Viridiplantae</taxon>
        <taxon>Streptophyta</taxon>
        <taxon>Embryophyta</taxon>
        <taxon>Tracheophyta</taxon>
        <taxon>Spermatophyta</taxon>
        <taxon>Magnoliopsida</taxon>
        <taxon>eudicotyledons</taxon>
        <taxon>Gunneridae</taxon>
        <taxon>Pentapetalae</taxon>
        <taxon>rosids</taxon>
        <taxon>fabids</taxon>
        <taxon>Fabales</taxon>
        <taxon>Fabaceae</taxon>
        <taxon>Papilionoideae</taxon>
        <taxon>50 kb inversion clade</taxon>
        <taxon>NPAAA clade</taxon>
        <taxon>Hologalegina</taxon>
        <taxon>IRL clade</taxon>
        <taxon>Trifolieae</taxon>
        <taxon>Medicago</taxon>
    </lineage>
</organism>